<dbReference type="Pfam" id="PF05050">
    <property type="entry name" value="Methyltransf_21"/>
    <property type="match status" value="1"/>
</dbReference>
<dbReference type="InterPro" id="IPR029063">
    <property type="entry name" value="SAM-dependent_MTases_sf"/>
</dbReference>
<gene>
    <name evidence="2" type="ORF">E8M01_20870</name>
</gene>
<dbReference type="Gene3D" id="3.40.50.150">
    <property type="entry name" value="Vaccinia Virus protein VP39"/>
    <property type="match status" value="1"/>
</dbReference>
<protein>
    <submittedName>
        <fullName evidence="2">FkbM family methyltransferase</fullName>
    </submittedName>
</protein>
<dbReference type="GO" id="GO:0032259">
    <property type="term" value="P:methylation"/>
    <property type="evidence" value="ECO:0007669"/>
    <property type="project" value="UniProtKB-KW"/>
</dbReference>
<accession>A0A4D7AY63</accession>
<sequence length="334" mass="36052">MTAGAKAGAALTPGQRHATLKARRRYPPGIAMTVRAAPAFLSYAQNLEDYHLALLFAGQRDGFYIDVGGGHVVADNVSFGFYEKGWHGIVVEPQPMLAAAYRQVRPRDIVVEALCGRTAGEADFFEADRFHGLSTTSSAHADAAAAAGITTRLRRLPTVTLAELCAAHAPGQIDFLKVDVEGAETEVLAGNDWARFRPRVILLEAVTPWTMADASASFAPILAEAGYREVYFDNLNRFYMPEDGLDLAERLPRVPTAWDAVLHLGEYGPAHRDVSHPDHALAQRIDPGCFARLNAMEAADLAAILPADAEPGHEATRAALARIACYFDGGFVID</sequence>
<dbReference type="AlphaFoldDB" id="A0A4D7AY63"/>
<feature type="domain" description="Methyltransferase FkbM" evidence="1">
    <location>
        <begin position="66"/>
        <end position="228"/>
    </location>
</feature>
<organism evidence="2 3">
    <name type="scientific">Phreatobacter stygius</name>
    <dbReference type="NCBI Taxonomy" id="1940610"/>
    <lineage>
        <taxon>Bacteria</taxon>
        <taxon>Pseudomonadati</taxon>
        <taxon>Pseudomonadota</taxon>
        <taxon>Alphaproteobacteria</taxon>
        <taxon>Hyphomicrobiales</taxon>
        <taxon>Phreatobacteraceae</taxon>
        <taxon>Phreatobacter</taxon>
    </lineage>
</organism>
<proteinExistence type="predicted"/>
<evidence type="ECO:0000313" key="3">
    <source>
        <dbReference type="Proteomes" id="UP000298781"/>
    </source>
</evidence>
<dbReference type="Proteomes" id="UP000298781">
    <property type="component" value="Chromosome"/>
</dbReference>
<keyword evidence="2" id="KW-0489">Methyltransferase</keyword>
<dbReference type="OrthoDB" id="9801609at2"/>
<keyword evidence="3" id="KW-1185">Reference proteome</keyword>
<reference evidence="2 3" key="1">
    <citation type="submission" date="2019-04" db="EMBL/GenBank/DDBJ databases">
        <title>Phreatobacter aquaticus sp. nov.</title>
        <authorList>
            <person name="Choi A."/>
        </authorList>
    </citation>
    <scope>NUCLEOTIDE SEQUENCE [LARGE SCALE GENOMIC DNA]</scope>
    <source>
        <strain evidence="2 3">KCTC 52518</strain>
    </source>
</reference>
<dbReference type="InterPro" id="IPR006342">
    <property type="entry name" value="FkbM_mtfrase"/>
</dbReference>
<evidence type="ECO:0000259" key="1">
    <source>
        <dbReference type="Pfam" id="PF05050"/>
    </source>
</evidence>
<dbReference type="NCBIfam" id="TIGR01444">
    <property type="entry name" value="fkbM_fam"/>
    <property type="match status" value="1"/>
</dbReference>
<keyword evidence="2" id="KW-0808">Transferase</keyword>
<dbReference type="KEGG" id="pstg:E8M01_20870"/>
<evidence type="ECO:0000313" key="2">
    <source>
        <dbReference type="EMBL" id="QCI66464.1"/>
    </source>
</evidence>
<dbReference type="SUPFAM" id="SSF53335">
    <property type="entry name" value="S-adenosyl-L-methionine-dependent methyltransferases"/>
    <property type="match status" value="1"/>
</dbReference>
<dbReference type="EMBL" id="CP039690">
    <property type="protein sequence ID" value="QCI66464.1"/>
    <property type="molecule type" value="Genomic_DNA"/>
</dbReference>
<dbReference type="GO" id="GO:0008168">
    <property type="term" value="F:methyltransferase activity"/>
    <property type="evidence" value="ECO:0007669"/>
    <property type="project" value="UniProtKB-KW"/>
</dbReference>
<name>A0A4D7AY63_9HYPH</name>